<sequence>MTTSKVRAWPQIVLTGFMGAGKTTIGRALAAQLEAPLFDSDALIEDASGTRIGDLFGQLGEPKFRDLEHRCITAVAGRPGTILALGGGAIVCEATRASLRNCYIVYLEISPATSLRRIGDPSSRPLANTGELTQLLEAREPIYRSVAQLILPEQDEPPEATLSRLLAALPPVYHPA</sequence>
<keyword evidence="7 11" id="KW-0418">Kinase</keyword>
<comment type="similarity">
    <text evidence="2 11">Belongs to the shikimate kinase family.</text>
</comment>
<dbReference type="PANTHER" id="PTHR21087:SF16">
    <property type="entry name" value="SHIKIMATE KINASE 1, CHLOROPLASTIC"/>
    <property type="match status" value="1"/>
</dbReference>
<evidence type="ECO:0000256" key="7">
    <source>
        <dbReference type="ARBA" id="ARBA00022777"/>
    </source>
</evidence>
<comment type="function">
    <text evidence="11">Catalyzes the specific phosphorylation of the 3-hydroxyl group of shikimic acid using ATP as a cosubstrate.</text>
</comment>
<proteinExistence type="inferred from homology"/>
<dbReference type="Pfam" id="PF01202">
    <property type="entry name" value="SKI"/>
    <property type="match status" value="1"/>
</dbReference>
<evidence type="ECO:0000256" key="9">
    <source>
        <dbReference type="ARBA" id="ARBA00023141"/>
    </source>
</evidence>
<dbReference type="InterPro" id="IPR023000">
    <property type="entry name" value="Shikimate_kinase_CS"/>
</dbReference>
<gene>
    <name evidence="11" type="primary">aroK</name>
    <name evidence="12" type="ORF">AB6A68_02710</name>
</gene>
<organism evidence="12 13">
    <name type="scientific">Ferrimicrobium acidiphilum</name>
    <dbReference type="NCBI Taxonomy" id="121039"/>
    <lineage>
        <taxon>Bacteria</taxon>
        <taxon>Bacillati</taxon>
        <taxon>Actinomycetota</taxon>
        <taxon>Acidimicrobiia</taxon>
        <taxon>Acidimicrobiales</taxon>
        <taxon>Acidimicrobiaceae</taxon>
        <taxon>Ferrimicrobium</taxon>
    </lineage>
</organism>
<evidence type="ECO:0000256" key="11">
    <source>
        <dbReference type="HAMAP-Rule" id="MF_00109"/>
    </source>
</evidence>
<dbReference type="EMBL" id="JBFSHR010000005">
    <property type="protein sequence ID" value="MEX6428750.1"/>
    <property type="molecule type" value="Genomic_DNA"/>
</dbReference>
<dbReference type="PANTHER" id="PTHR21087">
    <property type="entry name" value="SHIKIMATE KINASE"/>
    <property type="match status" value="1"/>
</dbReference>
<feature type="binding site" evidence="11">
    <location>
        <position position="41"/>
    </location>
    <ligand>
        <name>substrate</name>
    </ligand>
</feature>
<dbReference type="InterPro" id="IPR031322">
    <property type="entry name" value="Shikimate/glucono_kinase"/>
</dbReference>
<dbReference type="Gene3D" id="3.40.50.300">
    <property type="entry name" value="P-loop containing nucleotide triphosphate hydrolases"/>
    <property type="match status" value="1"/>
</dbReference>
<keyword evidence="11" id="KW-0479">Metal-binding</keyword>
<feature type="binding site" evidence="11">
    <location>
        <position position="23"/>
    </location>
    <ligand>
        <name>Mg(2+)</name>
        <dbReference type="ChEBI" id="CHEBI:18420"/>
    </ligand>
</feature>
<dbReference type="SUPFAM" id="SSF52540">
    <property type="entry name" value="P-loop containing nucleoside triphosphate hydrolases"/>
    <property type="match status" value="1"/>
</dbReference>
<comment type="pathway">
    <text evidence="1 11">Metabolic intermediate biosynthesis; chorismate biosynthesis; chorismate from D-erythrose 4-phosphate and phosphoenolpyruvate: step 5/7.</text>
</comment>
<evidence type="ECO:0000256" key="8">
    <source>
        <dbReference type="ARBA" id="ARBA00022840"/>
    </source>
</evidence>
<dbReference type="EC" id="2.7.1.71" evidence="3 11"/>
<reference evidence="12 13" key="1">
    <citation type="submission" date="2024-07" db="EMBL/GenBank/DDBJ databases">
        <title>Draft Genome Sequence of Ferrimicrobium acidiphilum Strain YE2023, Isolated from a Pulp of Bioleach Reactor.</title>
        <authorList>
            <person name="Elkina Y.A."/>
            <person name="Bulaeva A.G."/>
            <person name="Beletsky A.V."/>
            <person name="Mardanov A.V."/>
        </authorList>
    </citation>
    <scope>NUCLEOTIDE SEQUENCE [LARGE SCALE GENOMIC DNA]</scope>
    <source>
        <strain evidence="12 13">YE2023</strain>
    </source>
</reference>
<feature type="binding site" evidence="11">
    <location>
        <position position="65"/>
    </location>
    <ligand>
        <name>substrate</name>
    </ligand>
</feature>
<keyword evidence="13" id="KW-1185">Reference proteome</keyword>
<evidence type="ECO:0000256" key="1">
    <source>
        <dbReference type="ARBA" id="ARBA00004842"/>
    </source>
</evidence>
<dbReference type="CDD" id="cd00464">
    <property type="entry name" value="SK"/>
    <property type="match status" value="1"/>
</dbReference>
<dbReference type="InterPro" id="IPR000623">
    <property type="entry name" value="Shikimate_kinase/TSH1"/>
</dbReference>
<evidence type="ECO:0000256" key="10">
    <source>
        <dbReference type="ARBA" id="ARBA00048567"/>
    </source>
</evidence>
<dbReference type="PROSITE" id="PS01128">
    <property type="entry name" value="SHIKIMATE_KINASE"/>
    <property type="match status" value="1"/>
</dbReference>
<keyword evidence="11" id="KW-0460">Magnesium</keyword>
<dbReference type="Proteomes" id="UP001560267">
    <property type="component" value="Unassembled WGS sequence"/>
</dbReference>
<keyword evidence="9 11" id="KW-0057">Aromatic amino acid biosynthesis</keyword>
<feature type="binding site" evidence="11">
    <location>
        <position position="139"/>
    </location>
    <ligand>
        <name>substrate</name>
    </ligand>
</feature>
<dbReference type="RefSeq" id="WP_369084193.1">
    <property type="nucleotide sequence ID" value="NZ_JBFSHR010000005.1"/>
</dbReference>
<keyword evidence="5 11" id="KW-0808">Transferase</keyword>
<dbReference type="InterPro" id="IPR027417">
    <property type="entry name" value="P-loop_NTPase"/>
</dbReference>
<evidence type="ECO:0000256" key="3">
    <source>
        <dbReference type="ARBA" id="ARBA00012154"/>
    </source>
</evidence>
<dbReference type="PRINTS" id="PR01100">
    <property type="entry name" value="SHIKIMTKNASE"/>
</dbReference>
<keyword evidence="8 11" id="KW-0067">ATP-binding</keyword>
<evidence type="ECO:0000256" key="5">
    <source>
        <dbReference type="ARBA" id="ARBA00022679"/>
    </source>
</evidence>
<evidence type="ECO:0000256" key="4">
    <source>
        <dbReference type="ARBA" id="ARBA00022605"/>
    </source>
</evidence>
<keyword evidence="4 11" id="KW-0028">Amino-acid biosynthesis</keyword>
<comment type="catalytic activity">
    <reaction evidence="10 11">
        <text>shikimate + ATP = 3-phosphoshikimate + ADP + H(+)</text>
        <dbReference type="Rhea" id="RHEA:13121"/>
        <dbReference type="ChEBI" id="CHEBI:15378"/>
        <dbReference type="ChEBI" id="CHEBI:30616"/>
        <dbReference type="ChEBI" id="CHEBI:36208"/>
        <dbReference type="ChEBI" id="CHEBI:145989"/>
        <dbReference type="ChEBI" id="CHEBI:456216"/>
        <dbReference type="EC" id="2.7.1.71"/>
    </reaction>
</comment>
<evidence type="ECO:0000313" key="12">
    <source>
        <dbReference type="EMBL" id="MEX6428750.1"/>
    </source>
</evidence>
<name>A0ABV3Y0I7_9ACTN</name>
<comment type="subunit">
    <text evidence="11">Monomer.</text>
</comment>
<accession>A0ABV3Y0I7</accession>
<feature type="binding site" evidence="11">
    <location>
        <position position="87"/>
    </location>
    <ligand>
        <name>substrate</name>
    </ligand>
</feature>
<comment type="subcellular location">
    <subcellularLocation>
        <location evidence="11">Cytoplasm</location>
    </subcellularLocation>
</comment>
<evidence type="ECO:0000256" key="2">
    <source>
        <dbReference type="ARBA" id="ARBA00006997"/>
    </source>
</evidence>
<protein>
    <recommendedName>
        <fullName evidence="3 11">Shikimate kinase</fullName>
        <shortName evidence="11">SK</shortName>
        <ecNumber evidence="3 11">2.7.1.71</ecNumber>
    </recommendedName>
</protein>
<dbReference type="GO" id="GO:0016301">
    <property type="term" value="F:kinase activity"/>
    <property type="evidence" value="ECO:0007669"/>
    <property type="project" value="UniProtKB-KW"/>
</dbReference>
<keyword evidence="11" id="KW-0963">Cytoplasm</keyword>
<feature type="binding site" evidence="11">
    <location>
        <begin position="19"/>
        <end position="24"/>
    </location>
    <ligand>
        <name>ATP</name>
        <dbReference type="ChEBI" id="CHEBI:30616"/>
    </ligand>
</feature>
<keyword evidence="6 11" id="KW-0547">Nucleotide-binding</keyword>
<comment type="cofactor">
    <cofactor evidence="11">
        <name>Mg(2+)</name>
        <dbReference type="ChEBI" id="CHEBI:18420"/>
    </cofactor>
    <text evidence="11">Binds 1 Mg(2+) ion per subunit.</text>
</comment>
<comment type="caution">
    <text evidence="12">The sequence shown here is derived from an EMBL/GenBank/DDBJ whole genome shotgun (WGS) entry which is preliminary data.</text>
</comment>
<evidence type="ECO:0000256" key="6">
    <source>
        <dbReference type="ARBA" id="ARBA00022741"/>
    </source>
</evidence>
<evidence type="ECO:0000313" key="13">
    <source>
        <dbReference type="Proteomes" id="UP001560267"/>
    </source>
</evidence>
<comment type="caution">
    <text evidence="11">Lacks conserved residue(s) required for the propagation of feature annotation.</text>
</comment>
<feature type="binding site" evidence="11">
    <location>
        <position position="124"/>
    </location>
    <ligand>
        <name>ATP</name>
        <dbReference type="ChEBI" id="CHEBI:30616"/>
    </ligand>
</feature>
<dbReference type="HAMAP" id="MF_00109">
    <property type="entry name" value="Shikimate_kinase"/>
    <property type="match status" value="1"/>
</dbReference>